<comment type="subcellular location">
    <subcellularLocation>
        <location evidence="1">Cell membrane</location>
        <topology evidence="1">Multi-pass membrane protein</topology>
    </subcellularLocation>
</comment>
<keyword evidence="4 6" id="KW-1133">Transmembrane helix</keyword>
<keyword evidence="5 6" id="KW-0472">Membrane</keyword>
<name>A0A7W7U8R5_9ACTN</name>
<evidence type="ECO:0000256" key="3">
    <source>
        <dbReference type="ARBA" id="ARBA00022692"/>
    </source>
</evidence>
<evidence type="ECO:0000256" key="6">
    <source>
        <dbReference type="SAM" id="Phobius"/>
    </source>
</evidence>
<feature type="transmembrane region" description="Helical" evidence="6">
    <location>
        <begin position="188"/>
        <end position="207"/>
    </location>
</feature>
<evidence type="ECO:0000256" key="5">
    <source>
        <dbReference type="ARBA" id="ARBA00023136"/>
    </source>
</evidence>
<feature type="transmembrane region" description="Helical" evidence="6">
    <location>
        <begin position="6"/>
        <end position="28"/>
    </location>
</feature>
<dbReference type="PANTHER" id="PTHR30086">
    <property type="entry name" value="ARGININE EXPORTER PROTEIN ARGO"/>
    <property type="match status" value="1"/>
</dbReference>
<keyword evidence="2" id="KW-1003">Cell membrane</keyword>
<feature type="transmembrane region" description="Helical" evidence="6">
    <location>
        <begin position="40"/>
        <end position="64"/>
    </location>
</feature>
<protein>
    <submittedName>
        <fullName evidence="7">Arginine exporter protein ArgO</fullName>
    </submittedName>
</protein>
<dbReference type="PANTHER" id="PTHR30086:SF20">
    <property type="entry name" value="ARGININE EXPORTER PROTEIN ARGO-RELATED"/>
    <property type="match status" value="1"/>
</dbReference>
<dbReference type="RefSeq" id="WP_116159621.1">
    <property type="nucleotide sequence ID" value="NZ_JACHJY010000012.1"/>
</dbReference>
<organism evidence="7 8">
    <name type="scientific">Streptomyces nymphaeiformis</name>
    <dbReference type="NCBI Taxonomy" id="2663842"/>
    <lineage>
        <taxon>Bacteria</taxon>
        <taxon>Bacillati</taxon>
        <taxon>Actinomycetota</taxon>
        <taxon>Actinomycetes</taxon>
        <taxon>Kitasatosporales</taxon>
        <taxon>Streptomycetaceae</taxon>
        <taxon>Streptomyces</taxon>
    </lineage>
</organism>
<evidence type="ECO:0000256" key="1">
    <source>
        <dbReference type="ARBA" id="ARBA00004651"/>
    </source>
</evidence>
<evidence type="ECO:0000313" key="7">
    <source>
        <dbReference type="EMBL" id="MBB4986262.1"/>
    </source>
</evidence>
<keyword evidence="8" id="KW-1185">Reference proteome</keyword>
<dbReference type="GO" id="GO:0005886">
    <property type="term" value="C:plasma membrane"/>
    <property type="evidence" value="ECO:0007669"/>
    <property type="project" value="UniProtKB-SubCell"/>
</dbReference>
<feature type="transmembrane region" description="Helical" evidence="6">
    <location>
        <begin position="117"/>
        <end position="141"/>
    </location>
</feature>
<evidence type="ECO:0000256" key="2">
    <source>
        <dbReference type="ARBA" id="ARBA00022475"/>
    </source>
</evidence>
<dbReference type="Pfam" id="PF01810">
    <property type="entry name" value="LysE"/>
    <property type="match status" value="1"/>
</dbReference>
<evidence type="ECO:0000313" key="8">
    <source>
        <dbReference type="Proteomes" id="UP000582643"/>
    </source>
</evidence>
<gene>
    <name evidence="7" type="ORF">GGE06_007229</name>
</gene>
<accession>A0A7W7U8R5</accession>
<feature type="transmembrane region" description="Helical" evidence="6">
    <location>
        <begin position="76"/>
        <end position="96"/>
    </location>
</feature>
<sequence length="209" mass="20615">MTAAVVAGLLAGYGIAIPVGAVGAYLVAVTARTGWRTGAGAALGVATADGAYALLAVAGGSALVPVLTPVMTPLRWTSAVVLAVLAVRAAWTALAAHRAGGLASRDDGTVLTPARAYGTFLGITILNPMTVIYFAALVLATGPSAPTTPTDRAAFVLGALAASASWQLLLALGGTLLGRTLTGARGRLTTALASSTLIVILAVRLVAEG</sequence>
<reference evidence="7 8" key="1">
    <citation type="submission" date="2020-08" db="EMBL/GenBank/DDBJ databases">
        <title>Genomic Encyclopedia of Type Strains, Phase III (KMG-III): the genomes of soil and plant-associated and newly described type strains.</title>
        <authorList>
            <person name="Whitman W."/>
        </authorList>
    </citation>
    <scope>NUCLEOTIDE SEQUENCE [LARGE SCALE GENOMIC DNA]</scope>
    <source>
        <strain evidence="7 8">SFB5A</strain>
    </source>
</reference>
<dbReference type="AlphaFoldDB" id="A0A7W7U8R5"/>
<dbReference type="InterPro" id="IPR001123">
    <property type="entry name" value="LeuE-type"/>
</dbReference>
<evidence type="ECO:0000256" key="4">
    <source>
        <dbReference type="ARBA" id="ARBA00022989"/>
    </source>
</evidence>
<keyword evidence="3 6" id="KW-0812">Transmembrane</keyword>
<comment type="caution">
    <text evidence="7">The sequence shown here is derived from an EMBL/GenBank/DDBJ whole genome shotgun (WGS) entry which is preliminary data.</text>
</comment>
<dbReference type="Proteomes" id="UP000582643">
    <property type="component" value="Unassembled WGS sequence"/>
</dbReference>
<feature type="transmembrane region" description="Helical" evidence="6">
    <location>
        <begin position="153"/>
        <end position="176"/>
    </location>
</feature>
<dbReference type="GO" id="GO:0015171">
    <property type="term" value="F:amino acid transmembrane transporter activity"/>
    <property type="evidence" value="ECO:0007669"/>
    <property type="project" value="TreeGrafter"/>
</dbReference>
<dbReference type="EMBL" id="JACHJY010000012">
    <property type="protein sequence ID" value="MBB4986262.1"/>
    <property type="molecule type" value="Genomic_DNA"/>
</dbReference>
<proteinExistence type="predicted"/>